<proteinExistence type="predicted"/>
<dbReference type="InterPro" id="IPR009366">
    <property type="entry name" value="Protein_Veg"/>
</dbReference>
<name>A0A1W1Y535_9LACT</name>
<gene>
    <name evidence="1" type="ORF">SAMN04487984_0296</name>
</gene>
<dbReference type="GO" id="GO:0006355">
    <property type="term" value="P:regulation of DNA-templated transcription"/>
    <property type="evidence" value="ECO:0007669"/>
    <property type="project" value="InterPro"/>
</dbReference>
<protein>
    <submittedName>
        <fullName evidence="1">Uncharacterized protein Veg</fullName>
    </submittedName>
</protein>
<dbReference type="AlphaFoldDB" id="A0A1W1Y535"/>
<sequence length="77" mass="8814">MPSNLAEIKRALDTKIGSRVELTQQVGRKRIMKRSGVLSDTFPAVFVVELDQEDNQFERMCYSYTDVLTEAVAIEFQ</sequence>
<dbReference type="STRING" id="371602.SAMN04487984_0296"/>
<dbReference type="OrthoDB" id="5469at2"/>
<dbReference type="PANTHER" id="PTHR40026:SF1">
    <property type="entry name" value="PROTEIN VEG"/>
    <property type="match status" value="1"/>
</dbReference>
<dbReference type="Proteomes" id="UP000243884">
    <property type="component" value="Unassembled WGS sequence"/>
</dbReference>
<dbReference type="Gene3D" id="2.30.30.100">
    <property type="match status" value="1"/>
</dbReference>
<accession>A0A1W1Y535</accession>
<dbReference type="PANTHER" id="PTHR40026">
    <property type="entry name" value="PROTEIN VEG"/>
    <property type="match status" value="1"/>
</dbReference>
<dbReference type="EMBL" id="FWXK01000001">
    <property type="protein sequence ID" value="SMC30838.1"/>
    <property type="molecule type" value="Genomic_DNA"/>
</dbReference>
<dbReference type="Pfam" id="PF06257">
    <property type="entry name" value="VEG"/>
    <property type="match status" value="1"/>
</dbReference>
<evidence type="ECO:0000313" key="1">
    <source>
        <dbReference type="EMBL" id="SMC30838.1"/>
    </source>
</evidence>
<keyword evidence="2" id="KW-1185">Reference proteome</keyword>
<organism evidence="1 2">
    <name type="scientific">Aerococcus suis</name>
    <dbReference type="NCBI Taxonomy" id="371602"/>
    <lineage>
        <taxon>Bacteria</taxon>
        <taxon>Bacillati</taxon>
        <taxon>Bacillota</taxon>
        <taxon>Bacilli</taxon>
        <taxon>Lactobacillales</taxon>
        <taxon>Aerococcaceae</taxon>
        <taxon>Aerococcus</taxon>
    </lineage>
</organism>
<evidence type="ECO:0000313" key="2">
    <source>
        <dbReference type="Proteomes" id="UP000243884"/>
    </source>
</evidence>
<dbReference type="PIRSF" id="PIRSF037257">
    <property type="entry name" value="DUF1021"/>
    <property type="match status" value="1"/>
</dbReference>
<reference evidence="2" key="1">
    <citation type="submission" date="2017-04" db="EMBL/GenBank/DDBJ databases">
        <authorList>
            <person name="Varghese N."/>
            <person name="Submissions S."/>
        </authorList>
    </citation>
    <scope>NUCLEOTIDE SEQUENCE [LARGE SCALE GENOMIC DNA]</scope>
    <source>
        <strain evidence="2">DSM 21500</strain>
    </source>
</reference>
<dbReference type="RefSeq" id="WP_084097897.1">
    <property type="nucleotide sequence ID" value="NZ_FWXK01000001.1"/>
</dbReference>